<protein>
    <submittedName>
        <fullName evidence="1">Uncharacterized protein</fullName>
    </submittedName>
</protein>
<dbReference type="AlphaFoldDB" id="X0VA89"/>
<reference evidence="1" key="1">
    <citation type="journal article" date="2014" name="Front. Microbiol.">
        <title>High frequency of phylogenetically diverse reductive dehalogenase-homologous genes in deep subseafloor sedimentary metagenomes.</title>
        <authorList>
            <person name="Kawai M."/>
            <person name="Futagami T."/>
            <person name="Toyoda A."/>
            <person name="Takaki Y."/>
            <person name="Nishi S."/>
            <person name="Hori S."/>
            <person name="Arai W."/>
            <person name="Tsubouchi T."/>
            <person name="Morono Y."/>
            <person name="Uchiyama I."/>
            <person name="Ito T."/>
            <person name="Fujiyama A."/>
            <person name="Inagaki F."/>
            <person name="Takami H."/>
        </authorList>
    </citation>
    <scope>NUCLEOTIDE SEQUENCE</scope>
    <source>
        <strain evidence="1">Expedition CK06-06</strain>
    </source>
</reference>
<sequence>MSKVIWVVGTPSGGTSAAAGILHHLGVDMGEPMPTMRPYLTFEDRNGRRFDRPTGEDEAVALVAGPKGGRRFRDYLEWRLEQANGRLCGVKLGASYWMGDPDPATLPVRILKVNRPWESSVNSDAGYQLMKKFPRSVDEVVARATQMGGYWMAKELI</sequence>
<evidence type="ECO:0000313" key="1">
    <source>
        <dbReference type="EMBL" id="GAG08262.1"/>
    </source>
</evidence>
<gene>
    <name evidence="1" type="ORF">S01H1_46477</name>
</gene>
<organism evidence="1">
    <name type="scientific">marine sediment metagenome</name>
    <dbReference type="NCBI Taxonomy" id="412755"/>
    <lineage>
        <taxon>unclassified sequences</taxon>
        <taxon>metagenomes</taxon>
        <taxon>ecological metagenomes</taxon>
    </lineage>
</organism>
<dbReference type="EMBL" id="BARS01029763">
    <property type="protein sequence ID" value="GAG08262.1"/>
    <property type="molecule type" value="Genomic_DNA"/>
</dbReference>
<proteinExistence type="predicted"/>
<accession>X0VA89</accession>
<feature type="non-terminal residue" evidence="1">
    <location>
        <position position="157"/>
    </location>
</feature>
<comment type="caution">
    <text evidence="1">The sequence shown here is derived from an EMBL/GenBank/DDBJ whole genome shotgun (WGS) entry which is preliminary data.</text>
</comment>
<name>X0VA89_9ZZZZ</name>